<reference evidence="8 9" key="1">
    <citation type="submission" date="2014-12" db="EMBL/GenBank/DDBJ databases">
        <authorList>
            <person name="Neuveglise Cecile"/>
        </authorList>
    </citation>
    <scope>NUCLEOTIDE SEQUENCE [LARGE SCALE GENOMIC DNA]</scope>
    <source>
        <strain evidence="8 9">CBS 12615</strain>
    </source>
</reference>
<evidence type="ECO:0000256" key="2">
    <source>
        <dbReference type="ARBA" id="ARBA00022741"/>
    </source>
</evidence>
<feature type="region of interest" description="Disordered" evidence="7">
    <location>
        <begin position="332"/>
        <end position="379"/>
    </location>
</feature>
<evidence type="ECO:0000256" key="1">
    <source>
        <dbReference type="ARBA" id="ARBA00004123"/>
    </source>
</evidence>
<dbReference type="GO" id="GO:0008821">
    <property type="term" value="F:crossover junction DNA endonuclease activity"/>
    <property type="evidence" value="ECO:0007669"/>
    <property type="project" value="TreeGrafter"/>
</dbReference>
<dbReference type="AlphaFoldDB" id="A0A0C7MSX4"/>
<dbReference type="InterPro" id="IPR027417">
    <property type="entry name" value="P-loop_NTPase"/>
</dbReference>
<dbReference type="Gene3D" id="3.40.50.300">
    <property type="entry name" value="P-loop containing nucleotide triphosphate hydrolases"/>
    <property type="match status" value="1"/>
</dbReference>
<keyword evidence="9" id="KW-1185">Reference proteome</keyword>
<name>A0A0C7MSX4_9SACH</name>
<keyword evidence="6" id="KW-0539">Nucleus</keyword>
<dbReference type="GeneID" id="34686546"/>
<evidence type="ECO:0000256" key="5">
    <source>
        <dbReference type="ARBA" id="ARBA00023204"/>
    </source>
</evidence>
<dbReference type="STRING" id="1245769.A0A0C7MSX4"/>
<organism evidence="8 9">
    <name type="scientific">Lachancea lanzarotensis</name>
    <dbReference type="NCBI Taxonomy" id="1245769"/>
    <lineage>
        <taxon>Eukaryota</taxon>
        <taxon>Fungi</taxon>
        <taxon>Dikarya</taxon>
        <taxon>Ascomycota</taxon>
        <taxon>Saccharomycotina</taxon>
        <taxon>Saccharomycetes</taxon>
        <taxon>Saccharomycetales</taxon>
        <taxon>Saccharomycetaceae</taxon>
        <taxon>Lachancea</taxon>
    </lineage>
</organism>
<feature type="compositionally biased region" description="Polar residues" evidence="7">
    <location>
        <begin position="354"/>
        <end position="363"/>
    </location>
</feature>
<dbReference type="GO" id="GO:0005524">
    <property type="term" value="F:ATP binding"/>
    <property type="evidence" value="ECO:0007669"/>
    <property type="project" value="UniProtKB-KW"/>
</dbReference>
<dbReference type="GO" id="GO:0005657">
    <property type="term" value="C:replication fork"/>
    <property type="evidence" value="ECO:0007669"/>
    <property type="project" value="TreeGrafter"/>
</dbReference>
<evidence type="ECO:0000256" key="6">
    <source>
        <dbReference type="ARBA" id="ARBA00023242"/>
    </source>
</evidence>
<comment type="subcellular location">
    <subcellularLocation>
        <location evidence="1">Nucleus</location>
    </subcellularLocation>
</comment>
<dbReference type="GO" id="GO:0033063">
    <property type="term" value="C:Rad51B-Rad51C-Rad51D-XRCC2 complex"/>
    <property type="evidence" value="ECO:0007669"/>
    <property type="project" value="TreeGrafter"/>
</dbReference>
<evidence type="ECO:0000256" key="3">
    <source>
        <dbReference type="ARBA" id="ARBA00022763"/>
    </source>
</evidence>
<protein>
    <submittedName>
        <fullName evidence="8">LALA0S07e01420g1_1</fullName>
    </submittedName>
</protein>
<sequence length="401" mass="44931">MSLGVSLSQLIVEQPNPLLSGYEALDQVLNGFQPKCIYEVFGLPGMGKVEFGINLAKRALQINRSTLWIDAHHFTQLDELEGLNHVKFDKFTHYVFYFQQMSNQNRGDSHEEEQIYELIVIRGLSKVVSSYLHNGSSSQAVDSAHQFKNKSLITLFTAMTKYAQRYKTAIVMLNDAMNTSYLTTGSHSSSSSDSWTSQFQSYTEESPFLVKSSKRKAVQVLRSALVANLGVGSKDQVWEVFLKRRIGIFWEWDRSRPWNRVPKKHRVAMVQNPSMGIEGDVTVPLLQDLKSDNKALSQLQLLQGESHDDADKGLVGLDAATSAEKEDTTLGRAFSEHECYDSSHPSQEAKRSRLSPNDWSTLPFTPRLSNLHEPTDQQEETTTAAAVEAAAVLYDSEGEGT</sequence>
<keyword evidence="3" id="KW-0227">DNA damage</keyword>
<gene>
    <name evidence="8" type="ORF">LALA0_S07e01420g</name>
</gene>
<dbReference type="GO" id="GO:0000707">
    <property type="term" value="P:meiotic DNA recombinase assembly"/>
    <property type="evidence" value="ECO:0007669"/>
    <property type="project" value="TreeGrafter"/>
</dbReference>
<evidence type="ECO:0000256" key="4">
    <source>
        <dbReference type="ARBA" id="ARBA00022840"/>
    </source>
</evidence>
<keyword evidence="4" id="KW-0067">ATP-binding</keyword>
<evidence type="ECO:0000313" key="9">
    <source>
        <dbReference type="Proteomes" id="UP000054304"/>
    </source>
</evidence>
<dbReference type="SUPFAM" id="SSF52540">
    <property type="entry name" value="P-loop containing nucleoside triphosphate hydrolases"/>
    <property type="match status" value="1"/>
</dbReference>
<dbReference type="PANTHER" id="PTHR46239">
    <property type="entry name" value="DNA REPAIR PROTEIN RAD51 HOMOLOG 3 RAD51C"/>
    <property type="match status" value="1"/>
</dbReference>
<dbReference type="HOGENOM" id="CLU_689007_0_0_1"/>
<evidence type="ECO:0000313" key="8">
    <source>
        <dbReference type="EMBL" id="CEP63056.1"/>
    </source>
</evidence>
<dbReference type="GO" id="GO:0007131">
    <property type="term" value="P:reciprocal meiotic recombination"/>
    <property type="evidence" value="ECO:0007669"/>
    <property type="project" value="TreeGrafter"/>
</dbReference>
<dbReference type="GO" id="GO:0033065">
    <property type="term" value="C:Rad51C-XRCC3 complex"/>
    <property type="evidence" value="ECO:0007669"/>
    <property type="project" value="TreeGrafter"/>
</dbReference>
<dbReference type="EMBL" id="LN736366">
    <property type="protein sequence ID" value="CEP63056.1"/>
    <property type="molecule type" value="Genomic_DNA"/>
</dbReference>
<feature type="compositionally biased region" description="Basic and acidic residues" evidence="7">
    <location>
        <begin position="332"/>
        <end position="351"/>
    </location>
</feature>
<accession>A0A0C7MSX4</accession>
<evidence type="ECO:0000256" key="7">
    <source>
        <dbReference type="SAM" id="MobiDB-lite"/>
    </source>
</evidence>
<dbReference type="RefSeq" id="XP_022629277.1">
    <property type="nucleotide sequence ID" value="XM_022771362.1"/>
</dbReference>
<keyword evidence="2" id="KW-0547">Nucleotide-binding</keyword>
<dbReference type="OrthoDB" id="5957327at2759"/>
<dbReference type="Proteomes" id="UP000054304">
    <property type="component" value="Unassembled WGS sequence"/>
</dbReference>
<dbReference type="GO" id="GO:0000400">
    <property type="term" value="F:four-way junction DNA binding"/>
    <property type="evidence" value="ECO:0007669"/>
    <property type="project" value="TreeGrafter"/>
</dbReference>
<dbReference type="PANTHER" id="PTHR46239:SF1">
    <property type="entry name" value="DNA REPAIR PROTEIN RAD51 HOMOLOG 3"/>
    <property type="match status" value="1"/>
</dbReference>
<proteinExistence type="predicted"/>
<keyword evidence="5" id="KW-0234">DNA repair</keyword>
<dbReference type="InterPro" id="IPR052093">
    <property type="entry name" value="HR_Repair_Mediator"/>
</dbReference>